<dbReference type="Proteomes" id="UP000530268">
    <property type="component" value="Unassembled WGS sequence"/>
</dbReference>
<evidence type="ECO:0000313" key="1">
    <source>
        <dbReference type="EMBL" id="MBB3996151.1"/>
    </source>
</evidence>
<protein>
    <recommendedName>
        <fullName evidence="3">DUF3800 domain-containing protein</fullName>
    </recommendedName>
</protein>
<name>A0A7W6H1Q5_9RHOB</name>
<dbReference type="Pfam" id="PF12686">
    <property type="entry name" value="DUF3800"/>
    <property type="match status" value="1"/>
</dbReference>
<evidence type="ECO:0000313" key="2">
    <source>
        <dbReference type="Proteomes" id="UP000530268"/>
    </source>
</evidence>
<dbReference type="AlphaFoldDB" id="A0A7W6H1Q5"/>
<dbReference type="InterPro" id="IPR024524">
    <property type="entry name" value="DUF3800"/>
</dbReference>
<keyword evidence="2" id="KW-1185">Reference proteome</keyword>
<accession>A0A7W6H1Q5</accession>
<organism evidence="1 2">
    <name type="scientific">Sulfitobacter undariae</name>
    <dbReference type="NCBI Taxonomy" id="1563671"/>
    <lineage>
        <taxon>Bacteria</taxon>
        <taxon>Pseudomonadati</taxon>
        <taxon>Pseudomonadota</taxon>
        <taxon>Alphaproteobacteria</taxon>
        <taxon>Rhodobacterales</taxon>
        <taxon>Roseobacteraceae</taxon>
        <taxon>Sulfitobacter</taxon>
    </lineage>
</organism>
<proteinExistence type="predicted"/>
<dbReference type="RefSeq" id="WP_184568376.1">
    <property type="nucleotide sequence ID" value="NZ_JACIEI010000035.1"/>
</dbReference>
<dbReference type="EMBL" id="JACIEI010000035">
    <property type="protein sequence ID" value="MBB3996151.1"/>
    <property type="molecule type" value="Genomic_DNA"/>
</dbReference>
<sequence>MAGLNKRVLIFIDESGTAGEPDFMLGSVTVAARHASVAESILSNFREKNAGELHANKMEGVVARRLLQQFHGATKDRGLIFLNKASAHHHGTAAQIYAAAVIEIVKVAIRRYAKQHRIPKIGNIELILDRNDTNKSEECVLCLAAAQRDDKLFQAVEHIACVDSTAARFLQVADLVAYSRRWQERGEINGKQLESECGIKLL</sequence>
<reference evidence="1 2" key="1">
    <citation type="submission" date="2020-08" db="EMBL/GenBank/DDBJ databases">
        <title>Genomic Encyclopedia of Type Strains, Phase IV (KMG-IV): sequencing the most valuable type-strain genomes for metagenomic binning, comparative biology and taxonomic classification.</title>
        <authorList>
            <person name="Goeker M."/>
        </authorList>
    </citation>
    <scope>NUCLEOTIDE SEQUENCE [LARGE SCALE GENOMIC DNA]</scope>
    <source>
        <strain evidence="1 2">DSM 102234</strain>
    </source>
</reference>
<gene>
    <name evidence="1" type="ORF">GGR95_003824</name>
</gene>
<comment type="caution">
    <text evidence="1">The sequence shown here is derived from an EMBL/GenBank/DDBJ whole genome shotgun (WGS) entry which is preliminary data.</text>
</comment>
<evidence type="ECO:0008006" key="3">
    <source>
        <dbReference type="Google" id="ProtNLM"/>
    </source>
</evidence>